<evidence type="ECO:0000259" key="2">
    <source>
        <dbReference type="Pfam" id="PF16473"/>
    </source>
</evidence>
<evidence type="ECO:0000256" key="1">
    <source>
        <dbReference type="HAMAP-Rule" id="MF_00977"/>
    </source>
</evidence>
<reference evidence="3 4" key="1">
    <citation type="journal article" date="2012" name="J. Bacteriol.">
        <title>Genome Sequence of Corynebacterium casei UCMA 3821, Isolated from a Smear-Ripened Cheese.</title>
        <authorList>
            <person name="Monnet C."/>
            <person name="Loux V."/>
            <person name="Bento P."/>
            <person name="Gibrat J.F."/>
            <person name="Straub C."/>
            <person name="Bonnarme P."/>
            <person name="Landaud S."/>
            <person name="Irlinger F."/>
        </authorList>
    </citation>
    <scope>NUCLEOTIDE SEQUENCE [LARGE SCALE GENOMIC DNA]</scope>
    <source>
        <strain evidence="3 4">UCMA 3821</strain>
    </source>
</reference>
<dbReference type="Proteomes" id="UP000004840">
    <property type="component" value="Unassembled WGS sequence"/>
</dbReference>
<keyword evidence="1" id="KW-0479">Metal-binding</keyword>
<dbReference type="EMBL" id="CAFW01000094">
    <property type="protein sequence ID" value="CCE56053.1"/>
    <property type="molecule type" value="Genomic_DNA"/>
</dbReference>
<dbReference type="InterPro" id="IPR030853">
    <property type="entry name" value="3_5_Exoribonuc_actinobac"/>
</dbReference>
<protein>
    <recommendedName>
        <fullName evidence="1">3'-5' exoribonuclease</fullName>
        <ecNumber evidence="1">3.1.13.-</ecNumber>
    </recommendedName>
</protein>
<feature type="binding site" evidence="1">
    <location>
        <position position="14"/>
    </location>
    <ligand>
        <name>Mg(2+)</name>
        <dbReference type="ChEBI" id="CHEBI:18420"/>
        <note>catalytic</note>
    </ligand>
</feature>
<dbReference type="GO" id="GO:0003676">
    <property type="term" value="F:nucleic acid binding"/>
    <property type="evidence" value="ECO:0007669"/>
    <property type="project" value="InterPro"/>
</dbReference>
<comment type="caution">
    <text evidence="3">The sequence shown here is derived from an EMBL/GenBank/DDBJ whole genome shotgun (WGS) entry which is preliminary data.</text>
</comment>
<proteinExistence type="inferred from homology"/>
<dbReference type="EC" id="3.1.13.-" evidence="1"/>
<evidence type="ECO:0000313" key="4">
    <source>
        <dbReference type="Proteomes" id="UP000004840"/>
    </source>
</evidence>
<dbReference type="GO" id="GO:0004532">
    <property type="term" value="F:RNA exonuclease activity"/>
    <property type="evidence" value="ECO:0007669"/>
    <property type="project" value="UniProtKB-UniRule"/>
</dbReference>
<dbReference type="InterPro" id="IPR036397">
    <property type="entry name" value="RNaseH_sf"/>
</dbReference>
<keyword evidence="1" id="KW-0269">Exonuclease</keyword>
<dbReference type="Gene3D" id="3.30.420.10">
    <property type="entry name" value="Ribonuclease H-like superfamily/Ribonuclease H"/>
    <property type="match status" value="1"/>
</dbReference>
<dbReference type="Pfam" id="PF16473">
    <property type="entry name" value="Rv2179c-like"/>
    <property type="match status" value="1"/>
</dbReference>
<sequence length="176" mass="20039">MQGLSFIIVRYFYDTEFIEDGRTIELVSIGIVAEDGREYYAVSTDFDPARANAWVRENVLDKLPSPRDPVWKSKDTIREEVLAFLTKDKAPMQLWAWVGAYDHVVLAQLWGDMAGLPRSIPRYTRELRQYWEFAGRPQLPAIPDGNHDALVDARHNLAKFKTCAQALPLSAGNRAT</sequence>
<gene>
    <name evidence="3" type="ORF">CCAS_12935</name>
</gene>
<keyword evidence="1" id="KW-0378">Hydrolase</keyword>
<comment type="function">
    <text evidence="1">Exonuclease that cleaves single-stranded 3' overhangs of double-stranded RNA.</text>
</comment>
<comment type="cofactor">
    <cofactor evidence="1">
        <name>Mg(2+)</name>
        <dbReference type="ChEBI" id="CHEBI:18420"/>
    </cofactor>
    <text evidence="1">Binds 1 Mg(2+) ion per subunit.</text>
</comment>
<evidence type="ECO:0000313" key="3">
    <source>
        <dbReference type="EMBL" id="CCE56053.1"/>
    </source>
</evidence>
<dbReference type="AlphaFoldDB" id="G7I0T8"/>
<dbReference type="GO" id="GO:0000287">
    <property type="term" value="F:magnesium ion binding"/>
    <property type="evidence" value="ECO:0007669"/>
    <property type="project" value="UniProtKB-UniRule"/>
</dbReference>
<keyword evidence="1" id="KW-0460">Magnesium</keyword>
<name>G7I0T8_9CORY</name>
<dbReference type="GO" id="GO:0008408">
    <property type="term" value="F:3'-5' exonuclease activity"/>
    <property type="evidence" value="ECO:0007669"/>
    <property type="project" value="InterPro"/>
</dbReference>
<accession>G7I0T8</accession>
<dbReference type="InterPro" id="IPR033390">
    <property type="entry name" value="Rv2179c-like"/>
</dbReference>
<dbReference type="HAMAP" id="MF_00977">
    <property type="entry name" value="3_5_Exoribonuc_actinobact"/>
    <property type="match status" value="1"/>
</dbReference>
<feature type="domain" description="3'-5' exoribonuclease Rv2179c-like" evidence="2">
    <location>
        <begin position="10"/>
        <end position="162"/>
    </location>
</feature>
<dbReference type="NCBIfam" id="NF033638">
    <property type="entry name" value="RNase_AS"/>
    <property type="match status" value="1"/>
</dbReference>
<feature type="region of interest" description="RNA binding" evidence="1">
    <location>
        <begin position="14"/>
        <end position="17"/>
    </location>
</feature>
<organism evidence="3 4">
    <name type="scientific">Corynebacterium casei UCMA 3821</name>
    <dbReference type="NCBI Taxonomy" id="1110505"/>
    <lineage>
        <taxon>Bacteria</taxon>
        <taxon>Bacillati</taxon>
        <taxon>Actinomycetota</taxon>
        <taxon>Actinomycetes</taxon>
        <taxon>Mycobacteriales</taxon>
        <taxon>Corynebacteriaceae</taxon>
        <taxon>Corynebacterium</taxon>
    </lineage>
</organism>
<keyword evidence="1" id="KW-0540">Nuclease</keyword>
<comment type="subunit">
    <text evidence="1">Homodimer.</text>
</comment>